<dbReference type="AlphaFoldDB" id="A0AAE0SZQ2"/>
<dbReference type="EMBL" id="JAEAOA010001187">
    <property type="protein sequence ID" value="KAK3601137.1"/>
    <property type="molecule type" value="Genomic_DNA"/>
</dbReference>
<keyword evidence="3" id="KW-1133">Transmembrane helix</keyword>
<reference evidence="4" key="3">
    <citation type="submission" date="2023-05" db="EMBL/GenBank/DDBJ databases">
        <authorList>
            <person name="Smith C.H."/>
        </authorList>
    </citation>
    <scope>NUCLEOTIDE SEQUENCE</scope>
    <source>
        <strain evidence="4">CHS0354</strain>
        <tissue evidence="4">Mantle</tissue>
    </source>
</reference>
<dbReference type="InterPro" id="IPR031390">
    <property type="entry name" value="OFCC1"/>
</dbReference>
<comment type="caution">
    <text evidence="4">The sequence shown here is derived from an EMBL/GenBank/DDBJ whole genome shotgun (WGS) entry which is preliminary data.</text>
</comment>
<keyword evidence="3" id="KW-0472">Membrane</keyword>
<organism evidence="4 5">
    <name type="scientific">Potamilus streckersoni</name>
    <dbReference type="NCBI Taxonomy" id="2493646"/>
    <lineage>
        <taxon>Eukaryota</taxon>
        <taxon>Metazoa</taxon>
        <taxon>Spiralia</taxon>
        <taxon>Lophotrochozoa</taxon>
        <taxon>Mollusca</taxon>
        <taxon>Bivalvia</taxon>
        <taxon>Autobranchia</taxon>
        <taxon>Heteroconchia</taxon>
        <taxon>Palaeoheterodonta</taxon>
        <taxon>Unionida</taxon>
        <taxon>Unionoidea</taxon>
        <taxon>Unionidae</taxon>
        <taxon>Ambleminae</taxon>
        <taxon>Lampsilini</taxon>
        <taxon>Potamilus</taxon>
    </lineage>
</organism>
<reference evidence="4" key="2">
    <citation type="journal article" date="2021" name="Genome Biol. Evol.">
        <title>Developing a high-quality reference genome for a parasitic bivalve with doubly uniparental inheritance (Bivalvia: Unionida).</title>
        <authorList>
            <person name="Smith C.H."/>
        </authorList>
    </citation>
    <scope>NUCLEOTIDE SEQUENCE</scope>
    <source>
        <strain evidence="4">CHS0354</strain>
        <tissue evidence="4">Mantle</tissue>
    </source>
</reference>
<proteinExistence type="predicted"/>
<feature type="compositionally biased region" description="Polar residues" evidence="2">
    <location>
        <begin position="1"/>
        <end position="27"/>
    </location>
</feature>
<evidence type="ECO:0000256" key="1">
    <source>
        <dbReference type="SAM" id="Coils"/>
    </source>
</evidence>
<sequence>MEQQSSIPRESGDGSDTTEPALSSATFSGHKKKETTKETVTNTKTETTTSEFTSFEEVEMEHEKFEYVPPQDDTLPDLYRLLDSLETGEGDLDAKRQPPSLFTRPEHIPSYEKITELRQRMETEEMSPYLESFEEGIKEDVVMLGHIKLDEVQEEEKHLRDEHIRYMEQEAKLKREREQEILAREEEAKKHVAKFTKDKRTEVARREEILLQREKLLMDRLHLAFRRAESQLISVLEKRKGEVKTFYGDLMMADGQYGGSKGRRWKVDWDKTPQPIQVKLKCLRGVKDKLPGGRYVMMVSLYDRLGGHVLRWSKMKGQLWGGATLPVTHDGVFYNVEMKLDQSMFTVVPPKASIRPGMVLIFELFLLRGAVVHTDRVVGWGCFPVCDAQFEIIEGRYKCPFLRGEMDVSIDKHEKVEELIASDLDHWLCNMYFEIVKLPRFLSGQNEYEVELQFSSSLTAYPDRRNTGEEYLDGEKPVLGSQSDVGSSQDLVYMKHIRTSVLSSRASIHSDSTAVVTKSEWPGSGVRIKKDFKKNDFPSTIGSRVLHKDKKLDLMLMEDSDGVDSEPDDIKAIKGEEEFKTVKGMPGMYYKRYMQNPMDLYHDKLFSMLPKTAITDPPKHKKTLTHVEELETHALAVQKPFSDKGRFHQIGSERMQYIGRQFLSELGFSQWRSKEFWGMLLLLLVVFFIRMFMHYIGQWLFLSAIKIPINIFTFQPYTVELNYQESLMNSRQEILVVTLGPLSNILIFSFLVFFAWAFQKLLNFFPDFGCKFIMSYGIHTILDPFLILIVDCALGRYKDDSITPTADFAKLWWHFTRVEGSGLAGVFITVFLYIFTMFISGAILYMYFLRLHNNGRLLDMYWRLKSPEEKFFMPYDLEISNQELSYIVKKAEMWRGEEGERRKVAVYDYIWEEEDVDDTVWNENTVEQEEDTKKESHKEITTHISIHTIHLDGLRELYRHFLRLPDGAIVEVFGELSIPGMDKDVKAAIGKGSKDFEKLMGSQASLNKISGRKSVVTRSGFRSDNFPPSPSSSSSDLHERKKMK</sequence>
<keyword evidence="1" id="KW-0175">Coiled coil</keyword>
<feature type="transmembrane region" description="Helical" evidence="3">
    <location>
        <begin position="734"/>
        <end position="758"/>
    </location>
</feature>
<accession>A0AAE0SZQ2</accession>
<keyword evidence="3" id="KW-0812">Transmembrane</keyword>
<feature type="transmembrane region" description="Helical" evidence="3">
    <location>
        <begin position="676"/>
        <end position="696"/>
    </location>
</feature>
<name>A0AAE0SZQ2_9BIVA</name>
<feature type="coiled-coil region" evidence="1">
    <location>
        <begin position="149"/>
        <end position="188"/>
    </location>
</feature>
<evidence type="ECO:0000256" key="2">
    <source>
        <dbReference type="SAM" id="MobiDB-lite"/>
    </source>
</evidence>
<feature type="region of interest" description="Disordered" evidence="2">
    <location>
        <begin position="1"/>
        <end position="71"/>
    </location>
</feature>
<dbReference type="PANTHER" id="PTHR33862:SF3">
    <property type="entry name" value="OROFACIAL CLEFT 1 CANDIDATE GENE 1 PROTEIN"/>
    <property type="match status" value="1"/>
</dbReference>
<feature type="region of interest" description="Disordered" evidence="2">
    <location>
        <begin position="1018"/>
        <end position="1044"/>
    </location>
</feature>
<keyword evidence="5" id="KW-1185">Reference proteome</keyword>
<gene>
    <name evidence="4" type="ORF">CHS0354_019131</name>
</gene>
<dbReference type="PANTHER" id="PTHR33862">
    <property type="entry name" value="OROFACIAL CLEFT 1 CANDIDATE GENE 1 PROTEIN"/>
    <property type="match status" value="1"/>
</dbReference>
<dbReference type="Proteomes" id="UP001195483">
    <property type="component" value="Unassembled WGS sequence"/>
</dbReference>
<protein>
    <submittedName>
        <fullName evidence="4">Uncharacterized protein</fullName>
    </submittedName>
</protein>
<evidence type="ECO:0000313" key="4">
    <source>
        <dbReference type="EMBL" id="KAK3601137.1"/>
    </source>
</evidence>
<feature type="transmembrane region" description="Helical" evidence="3">
    <location>
        <begin position="822"/>
        <end position="848"/>
    </location>
</feature>
<reference evidence="4" key="1">
    <citation type="journal article" date="2021" name="Genome Biol. Evol.">
        <title>A High-Quality Reference Genome for a Parasitic Bivalve with Doubly Uniparental Inheritance (Bivalvia: Unionida).</title>
        <authorList>
            <person name="Smith C.H."/>
        </authorList>
    </citation>
    <scope>NUCLEOTIDE SEQUENCE</scope>
    <source>
        <strain evidence="4">CHS0354</strain>
    </source>
</reference>
<feature type="compositionally biased region" description="Low complexity" evidence="2">
    <location>
        <begin position="38"/>
        <end position="53"/>
    </location>
</feature>
<evidence type="ECO:0000256" key="3">
    <source>
        <dbReference type="SAM" id="Phobius"/>
    </source>
</evidence>
<evidence type="ECO:0000313" key="5">
    <source>
        <dbReference type="Proteomes" id="UP001195483"/>
    </source>
</evidence>